<dbReference type="PIRSF" id="PIRSF037307">
    <property type="entry name" value="Lhr-like_helic_prd"/>
    <property type="match status" value="1"/>
</dbReference>
<keyword evidence="8" id="KW-0413">Isomerase</keyword>
<dbReference type="InterPro" id="IPR014001">
    <property type="entry name" value="Helicase_ATP-bd"/>
</dbReference>
<dbReference type="NCBIfam" id="TIGR04121">
    <property type="entry name" value="DEXH_lig_assoc"/>
    <property type="match status" value="1"/>
</dbReference>
<dbReference type="InterPro" id="IPR027417">
    <property type="entry name" value="P-loop_NTPase"/>
</dbReference>
<dbReference type="PANTHER" id="PTHR47962:SF3">
    <property type="entry name" value="LARGE ATP-DEPENDENT HELICASE-RELATED PROTEIN"/>
    <property type="match status" value="1"/>
</dbReference>
<dbReference type="GO" id="GO:0005524">
    <property type="term" value="F:ATP binding"/>
    <property type="evidence" value="ECO:0007669"/>
    <property type="project" value="UniProtKB-KW"/>
</dbReference>
<keyword evidence="4" id="KW-0347">Helicase</keyword>
<dbReference type="CDD" id="cd18796">
    <property type="entry name" value="SF2_C_LHR"/>
    <property type="match status" value="1"/>
</dbReference>
<evidence type="ECO:0000313" key="12">
    <source>
        <dbReference type="EMBL" id="TXF91297.1"/>
    </source>
</evidence>
<keyword evidence="12" id="KW-0436">Ligase</keyword>
<evidence type="ECO:0000313" key="13">
    <source>
        <dbReference type="Proteomes" id="UP000321907"/>
    </source>
</evidence>
<dbReference type="Proteomes" id="UP000321907">
    <property type="component" value="Unassembled WGS sequence"/>
</dbReference>
<dbReference type="GO" id="GO:0006281">
    <property type="term" value="P:DNA repair"/>
    <property type="evidence" value="ECO:0007669"/>
    <property type="project" value="UniProtKB-KW"/>
</dbReference>
<dbReference type="SUPFAM" id="SSF52540">
    <property type="entry name" value="P-loop containing nucleoside triphosphate hydrolases"/>
    <property type="match status" value="1"/>
</dbReference>
<dbReference type="PROSITE" id="PS51192">
    <property type="entry name" value="HELICASE_ATP_BIND_1"/>
    <property type="match status" value="1"/>
</dbReference>
<gene>
    <name evidence="12" type="ORF">FUA23_02705</name>
</gene>
<feature type="domain" description="Helicase ATP-binding" evidence="10">
    <location>
        <begin position="29"/>
        <end position="215"/>
    </location>
</feature>
<dbReference type="Pfam" id="PF00270">
    <property type="entry name" value="DEAD"/>
    <property type="match status" value="1"/>
</dbReference>
<proteinExistence type="inferred from homology"/>
<evidence type="ECO:0000256" key="3">
    <source>
        <dbReference type="ARBA" id="ARBA00022801"/>
    </source>
</evidence>
<dbReference type="SMART" id="SM00490">
    <property type="entry name" value="HELICc"/>
    <property type="match status" value="1"/>
</dbReference>
<keyword evidence="5" id="KW-0067">ATP-binding</keyword>
<dbReference type="InterPro" id="IPR026362">
    <property type="entry name" value="DEXH_lig_assoc"/>
</dbReference>
<dbReference type="GO" id="GO:0016874">
    <property type="term" value="F:ligase activity"/>
    <property type="evidence" value="ECO:0007669"/>
    <property type="project" value="UniProtKB-KW"/>
</dbReference>
<dbReference type="GO" id="GO:0016887">
    <property type="term" value="F:ATP hydrolysis activity"/>
    <property type="evidence" value="ECO:0007669"/>
    <property type="project" value="TreeGrafter"/>
</dbReference>
<evidence type="ECO:0000256" key="5">
    <source>
        <dbReference type="ARBA" id="ARBA00022840"/>
    </source>
</evidence>
<evidence type="ECO:0000256" key="2">
    <source>
        <dbReference type="ARBA" id="ARBA00022763"/>
    </source>
</evidence>
<evidence type="ECO:0000256" key="8">
    <source>
        <dbReference type="ARBA" id="ARBA00023235"/>
    </source>
</evidence>
<evidence type="ECO:0000256" key="7">
    <source>
        <dbReference type="ARBA" id="ARBA00023204"/>
    </source>
</evidence>
<organism evidence="12 13">
    <name type="scientific">Neolewinella aurantiaca</name>
    <dbReference type="NCBI Taxonomy" id="2602767"/>
    <lineage>
        <taxon>Bacteria</taxon>
        <taxon>Pseudomonadati</taxon>
        <taxon>Bacteroidota</taxon>
        <taxon>Saprospiria</taxon>
        <taxon>Saprospirales</taxon>
        <taxon>Lewinellaceae</taxon>
        <taxon>Neolewinella</taxon>
    </lineage>
</organism>
<dbReference type="Pfam" id="PF08494">
    <property type="entry name" value="DEAD_assoc"/>
    <property type="match status" value="1"/>
</dbReference>
<accession>A0A5C7FT74</accession>
<dbReference type="InterPro" id="IPR045628">
    <property type="entry name" value="Lhr_WH_dom"/>
</dbReference>
<dbReference type="InterPro" id="IPR013701">
    <property type="entry name" value="Lhr-like_DEAD/DEAH_assoc"/>
</dbReference>
<reference evidence="12 13" key="1">
    <citation type="submission" date="2019-08" db="EMBL/GenBank/DDBJ databases">
        <title>Lewinella sp. strain SSH13 Genome sequencing and assembly.</title>
        <authorList>
            <person name="Kim I."/>
        </authorList>
    </citation>
    <scope>NUCLEOTIDE SEQUENCE [LARGE SCALE GENOMIC DNA]</scope>
    <source>
        <strain evidence="12 13">SSH13</strain>
    </source>
</reference>
<dbReference type="InterPro" id="IPR011545">
    <property type="entry name" value="DEAD/DEAH_box_helicase_dom"/>
</dbReference>
<dbReference type="SMART" id="SM00487">
    <property type="entry name" value="DEXDc"/>
    <property type="match status" value="1"/>
</dbReference>
<comment type="caution">
    <text evidence="12">The sequence shown here is derived from an EMBL/GenBank/DDBJ whole genome shotgun (WGS) entry which is preliminary data.</text>
</comment>
<dbReference type="InterPro" id="IPR052511">
    <property type="entry name" value="ATP-dep_Helicase"/>
</dbReference>
<sequence>MGRKEQLALGTAWFEKQGWKPFPFQVKTWKAYLQGKNGMVNAATGSGKTYALLMPIMLEFVARHRHKDEYPADNGLQAIWISPIKALTVEIQAAAQRLVKDLNLGWRVAVRTGDTPAGERTKQKKSPPEILITTPESLHLLLGSPNYKEVFSGLKVLVADEWHELIGSKRGVQVELALSHLRHLIPGLRTWGISATIGNMEEAAAVLFGAEYDAGNWELIRADIRKKIDVQTIIPKDIKKFPWAGNLGTVLVEQVLEIINASRTTLLFTNTRRQCERWYQTIIDHDPELIGLTAMHHSAIDQKQRLWVEQAIHDEKLKVVVCTSGLDLGVDFRPVDTVIQIGSPKGVARFLQRAGRSGHQPNATSRIHLVPTHAFELIEAAALRQAIIDEKLESRIPYRRSFDVLVQYLVTLSVSGGFDADVIYEEVRQTFAFADITPAEWEWCLDFICTGGSSLRAYDEYQRVGLYKGKYYIVNQAVAARHRMGIGTIVSDSMMQLKYRNGAKIGNIEERFISSLKKGDVFVFGGKKLEVVMIRNMEVRVKKSKKKNFITPSWSGGRMPLSNQLSSGIRAQLTLVQEGKFLTRELEAVKTLTDIQADRSHVPTEQELLVEYFQDREGYHLVFYPFDGRFIHEGLSSLIAWRISQQQPISFSIAVNDYGFELLTDQPLDPSALLDPAIFSTESLWEDIRHSANATEMAKRKFRDIASISGLVFQGFPGSRKSDRHLQASAQMIYQVFKDHDPDNLLLQQANEEVLRFQLEETRLQAALRRIQGQELIIREPKRPTPFAFPLIVSRLRARVSSETLKDRIQKMKLKLIRP</sequence>
<keyword evidence="7" id="KW-0234">DNA repair</keyword>
<keyword evidence="3" id="KW-0378">Hydrolase</keyword>
<dbReference type="InterPro" id="IPR017170">
    <property type="entry name" value="Lhr-like"/>
</dbReference>
<dbReference type="AlphaFoldDB" id="A0A5C7FT74"/>
<keyword evidence="13" id="KW-1185">Reference proteome</keyword>
<keyword evidence="6" id="KW-0238">DNA-binding</keyword>
<dbReference type="PANTHER" id="PTHR47962">
    <property type="entry name" value="ATP-DEPENDENT HELICASE LHR-RELATED-RELATED"/>
    <property type="match status" value="1"/>
</dbReference>
<dbReference type="CDD" id="cd17922">
    <property type="entry name" value="DEXHc_LHR-like"/>
    <property type="match status" value="1"/>
</dbReference>
<evidence type="ECO:0000256" key="1">
    <source>
        <dbReference type="ARBA" id="ARBA00022741"/>
    </source>
</evidence>
<evidence type="ECO:0000256" key="4">
    <source>
        <dbReference type="ARBA" id="ARBA00022806"/>
    </source>
</evidence>
<evidence type="ECO:0000259" key="10">
    <source>
        <dbReference type="PROSITE" id="PS51192"/>
    </source>
</evidence>
<comment type="similarity">
    <text evidence="9">Belongs to the Lhr helicase family. Lhr-Core subfamily.</text>
</comment>
<keyword evidence="1" id="KW-0547">Nucleotide-binding</keyword>
<dbReference type="EMBL" id="VOXD01000003">
    <property type="protein sequence ID" value="TXF91297.1"/>
    <property type="molecule type" value="Genomic_DNA"/>
</dbReference>
<dbReference type="InterPro" id="IPR001650">
    <property type="entry name" value="Helicase_C-like"/>
</dbReference>
<dbReference type="GO" id="GO:0003677">
    <property type="term" value="F:DNA binding"/>
    <property type="evidence" value="ECO:0007669"/>
    <property type="project" value="UniProtKB-KW"/>
</dbReference>
<dbReference type="Pfam" id="PF19306">
    <property type="entry name" value="WHD_Lhr"/>
    <property type="match status" value="1"/>
</dbReference>
<dbReference type="Pfam" id="PF00271">
    <property type="entry name" value="Helicase_C"/>
    <property type="match status" value="1"/>
</dbReference>
<protein>
    <submittedName>
        <fullName evidence="12">Ligase-associated DNA damage response DEXH box helicase</fullName>
    </submittedName>
</protein>
<evidence type="ECO:0000256" key="6">
    <source>
        <dbReference type="ARBA" id="ARBA00023125"/>
    </source>
</evidence>
<dbReference type="GO" id="GO:0004386">
    <property type="term" value="F:helicase activity"/>
    <property type="evidence" value="ECO:0007669"/>
    <property type="project" value="UniProtKB-KW"/>
</dbReference>
<dbReference type="OrthoDB" id="9815222at2"/>
<keyword evidence="2" id="KW-0227">DNA damage</keyword>
<evidence type="ECO:0000259" key="11">
    <source>
        <dbReference type="PROSITE" id="PS51194"/>
    </source>
</evidence>
<name>A0A5C7FT74_9BACT</name>
<dbReference type="Gene3D" id="3.40.50.300">
    <property type="entry name" value="P-loop containing nucleotide triphosphate hydrolases"/>
    <property type="match status" value="2"/>
</dbReference>
<evidence type="ECO:0000256" key="9">
    <source>
        <dbReference type="ARBA" id="ARBA00093467"/>
    </source>
</evidence>
<dbReference type="PROSITE" id="PS51194">
    <property type="entry name" value="HELICASE_CTER"/>
    <property type="match status" value="1"/>
</dbReference>
<feature type="domain" description="Helicase C-terminal" evidence="11">
    <location>
        <begin position="251"/>
        <end position="410"/>
    </location>
</feature>